<protein>
    <submittedName>
        <fullName evidence="1">Uncharacterized protein</fullName>
    </submittedName>
</protein>
<name>A0A0R1GXJ1_9LACO</name>
<dbReference type="AlphaFoldDB" id="A0A0R1GXJ1"/>
<comment type="caution">
    <text evidence="1">The sequence shown here is derived from an EMBL/GenBank/DDBJ whole genome shotgun (WGS) entry which is preliminary data.</text>
</comment>
<proteinExistence type="predicted"/>
<evidence type="ECO:0000313" key="1">
    <source>
        <dbReference type="EMBL" id="KRK36212.1"/>
    </source>
</evidence>
<organism evidence="1 2">
    <name type="scientific">Loigolactobacillus bifermentans DSM 20003</name>
    <dbReference type="NCBI Taxonomy" id="1423726"/>
    <lineage>
        <taxon>Bacteria</taxon>
        <taxon>Bacillati</taxon>
        <taxon>Bacillota</taxon>
        <taxon>Bacilli</taxon>
        <taxon>Lactobacillales</taxon>
        <taxon>Lactobacillaceae</taxon>
        <taxon>Loigolactobacillus</taxon>
    </lineage>
</organism>
<dbReference type="EMBL" id="AZDA01000069">
    <property type="protein sequence ID" value="KRK36212.1"/>
    <property type="molecule type" value="Genomic_DNA"/>
</dbReference>
<sequence length="172" mass="19711">MLANIYNGGISMVINRQYQIQALIPGSSIDLKLIVEDLGSQDTRVACSIIFNGREYHIFKAKTCTVPHEFDPITGRPGNYLQQLFPDHDTVGILELTLDNWDTEYEYFPDVDIEKVISTSVGQLADQFLAENPRYFDEFECEMAMRFKEEMLKEHEFDLSLLSRSIGICAED</sequence>
<evidence type="ECO:0000313" key="2">
    <source>
        <dbReference type="Proteomes" id="UP000051461"/>
    </source>
</evidence>
<gene>
    <name evidence="1" type="ORF">FC07_GL000069</name>
</gene>
<reference evidence="1 2" key="1">
    <citation type="journal article" date="2015" name="Genome Announc.">
        <title>Expanding the biotechnology potential of lactobacilli through comparative genomics of 213 strains and associated genera.</title>
        <authorList>
            <person name="Sun Z."/>
            <person name="Harris H.M."/>
            <person name="McCann A."/>
            <person name="Guo C."/>
            <person name="Argimon S."/>
            <person name="Zhang W."/>
            <person name="Yang X."/>
            <person name="Jeffery I.B."/>
            <person name="Cooney J.C."/>
            <person name="Kagawa T.F."/>
            <person name="Liu W."/>
            <person name="Song Y."/>
            <person name="Salvetti E."/>
            <person name="Wrobel A."/>
            <person name="Rasinkangas P."/>
            <person name="Parkhill J."/>
            <person name="Rea M.C."/>
            <person name="O'Sullivan O."/>
            <person name="Ritari J."/>
            <person name="Douillard F.P."/>
            <person name="Paul Ross R."/>
            <person name="Yang R."/>
            <person name="Briner A.E."/>
            <person name="Felis G.E."/>
            <person name="de Vos W.M."/>
            <person name="Barrangou R."/>
            <person name="Klaenhammer T.R."/>
            <person name="Caufield P.W."/>
            <person name="Cui Y."/>
            <person name="Zhang H."/>
            <person name="O'Toole P.W."/>
        </authorList>
    </citation>
    <scope>NUCLEOTIDE SEQUENCE [LARGE SCALE GENOMIC DNA]</scope>
    <source>
        <strain evidence="1 2">DSM 20003</strain>
    </source>
</reference>
<keyword evidence="2" id="KW-1185">Reference proteome</keyword>
<dbReference type="PATRIC" id="fig|1423726.3.peg.74"/>
<dbReference type="Proteomes" id="UP000051461">
    <property type="component" value="Unassembled WGS sequence"/>
</dbReference>
<accession>A0A0R1GXJ1</accession>